<gene>
    <name evidence="2" type="ORF">BDW47DRAFT_134789</name>
</gene>
<evidence type="ECO:0000313" key="2">
    <source>
        <dbReference type="EMBL" id="PLB33778.1"/>
    </source>
</evidence>
<dbReference type="AlphaFoldDB" id="A0A2I2EZI9"/>
<feature type="region of interest" description="Disordered" evidence="1">
    <location>
        <begin position="450"/>
        <end position="531"/>
    </location>
</feature>
<protein>
    <submittedName>
        <fullName evidence="2">Uncharacterized protein</fullName>
    </submittedName>
</protein>
<evidence type="ECO:0000313" key="3">
    <source>
        <dbReference type="Proteomes" id="UP000234585"/>
    </source>
</evidence>
<dbReference type="GeneID" id="36525327"/>
<feature type="region of interest" description="Disordered" evidence="1">
    <location>
        <begin position="405"/>
        <end position="428"/>
    </location>
</feature>
<name>A0A2I2EZI9_ASPCN</name>
<evidence type="ECO:0000256" key="1">
    <source>
        <dbReference type="SAM" id="MobiDB-lite"/>
    </source>
</evidence>
<dbReference type="RefSeq" id="XP_024667790.1">
    <property type="nucleotide sequence ID" value="XM_024818167.1"/>
</dbReference>
<dbReference type="Proteomes" id="UP000234585">
    <property type="component" value="Unassembled WGS sequence"/>
</dbReference>
<reference evidence="2 3" key="1">
    <citation type="submission" date="2017-12" db="EMBL/GenBank/DDBJ databases">
        <authorList>
            <consortium name="DOE Joint Genome Institute"/>
            <person name="Haridas S."/>
            <person name="Kjaerbolling I."/>
            <person name="Vesth T.C."/>
            <person name="Frisvad J.C."/>
            <person name="Nybo J.L."/>
            <person name="Theobald S."/>
            <person name="Kuo A."/>
            <person name="Bowyer P."/>
            <person name="Matsuda Y."/>
            <person name="Mondo S."/>
            <person name="Lyhne E.K."/>
            <person name="Kogle M.E."/>
            <person name="Clum A."/>
            <person name="Lipzen A."/>
            <person name="Salamov A."/>
            <person name="Ngan C.Y."/>
            <person name="Daum C."/>
            <person name="Chiniquy J."/>
            <person name="Barry K."/>
            <person name="LaButti K."/>
            <person name="Simmons B.A."/>
            <person name="Magnuson J.K."/>
            <person name="Mortensen U.H."/>
            <person name="Larsen T.O."/>
            <person name="Grigoriev I.V."/>
            <person name="Baker S.E."/>
            <person name="Andersen M.R."/>
            <person name="Nordberg H.P."/>
            <person name="Cantor M.N."/>
            <person name="Hua S.X."/>
        </authorList>
    </citation>
    <scope>NUCLEOTIDE SEQUENCE [LARGE SCALE GENOMIC DNA]</scope>
    <source>
        <strain evidence="2 3">CBS 102.13</strain>
    </source>
</reference>
<proteinExistence type="predicted"/>
<keyword evidence="3" id="KW-1185">Reference proteome</keyword>
<dbReference type="OrthoDB" id="4507478at2759"/>
<sequence>MCQMIVFWHSCGHLYASYLQCPFKGLERHEDDLATAATVDVKCWACKTTECPVTKNLKTTLLTVEHLEVILGESSTDLGFLESVIGFYAHGDHSRYWDQPGPRKAEYVVDDPYMEDMGAETYLEAAARTGKFACNAGFAFDLEIAQAARNDPQNHNNLNWFARGAYSTYPFYYRLSDKSVFQPPGNVARPKPFTILEESLHKKPTSNPRYGNTATLGEDSLLVFAFYPDDGSLSTENSPTSEIPQLSNDTTGPIQNDLELGDLNSMLALMSANANSSMSTGVESPAENTLAVPFQNNVVAPTQSDVADPFVETVTSFVPNVTTPAFNGVATPFLERLINSMQDGTAGRTQGEPSGIQTNAVAPIQDNEEHNMDYEYTPNTAIDSESSYDTELPIIVSPKDGFELPNHGHSSTGAHREGEHFNNQQPQDPERYQNAFVSYQAYYQFTHSTPTSTAEAFPESSMDPTSPELPPTQVPRSRLFSGLDDVSMDGNPPSSDTIEDWSTIYDQDSVGGVMQDDDGEAANEAYSQTEE</sequence>
<dbReference type="EMBL" id="KZ559195">
    <property type="protein sequence ID" value="PLB33778.1"/>
    <property type="molecule type" value="Genomic_DNA"/>
</dbReference>
<accession>A0A2I2EZI9</accession>
<organism evidence="2 3">
    <name type="scientific">Aspergillus candidus</name>
    <dbReference type="NCBI Taxonomy" id="41067"/>
    <lineage>
        <taxon>Eukaryota</taxon>
        <taxon>Fungi</taxon>
        <taxon>Dikarya</taxon>
        <taxon>Ascomycota</taxon>
        <taxon>Pezizomycotina</taxon>
        <taxon>Eurotiomycetes</taxon>
        <taxon>Eurotiomycetidae</taxon>
        <taxon>Eurotiales</taxon>
        <taxon>Aspergillaceae</taxon>
        <taxon>Aspergillus</taxon>
        <taxon>Aspergillus subgen. Circumdati</taxon>
    </lineage>
</organism>